<feature type="compositionally biased region" description="Polar residues" evidence="1">
    <location>
        <begin position="37"/>
        <end position="47"/>
    </location>
</feature>
<name>A0ABP0XQR0_9ROSI</name>
<dbReference type="EMBL" id="OZ021735">
    <property type="protein sequence ID" value="CAK9309050.1"/>
    <property type="molecule type" value="Genomic_DNA"/>
</dbReference>
<keyword evidence="3" id="KW-1185">Reference proteome</keyword>
<feature type="region of interest" description="Disordered" evidence="1">
    <location>
        <begin position="1"/>
        <end position="53"/>
    </location>
</feature>
<gene>
    <name evidence="2" type="ORF">CITCOLO1_LOCUS575</name>
</gene>
<protein>
    <submittedName>
        <fullName evidence="2">Uncharacterized protein</fullName>
    </submittedName>
</protein>
<evidence type="ECO:0000256" key="1">
    <source>
        <dbReference type="SAM" id="MobiDB-lite"/>
    </source>
</evidence>
<reference evidence="2 3" key="1">
    <citation type="submission" date="2024-03" db="EMBL/GenBank/DDBJ databases">
        <authorList>
            <person name="Gkanogiannis A."/>
            <person name="Becerra Lopez-Lavalle L."/>
        </authorList>
    </citation>
    <scope>NUCLEOTIDE SEQUENCE [LARGE SCALE GENOMIC DNA]</scope>
</reference>
<feature type="region of interest" description="Disordered" evidence="1">
    <location>
        <begin position="181"/>
        <end position="207"/>
    </location>
</feature>
<evidence type="ECO:0000313" key="3">
    <source>
        <dbReference type="Proteomes" id="UP001642487"/>
    </source>
</evidence>
<dbReference type="Proteomes" id="UP001642487">
    <property type="component" value="Chromosome 1"/>
</dbReference>
<accession>A0ABP0XQR0</accession>
<organism evidence="2 3">
    <name type="scientific">Citrullus colocynthis</name>
    <name type="common">colocynth</name>
    <dbReference type="NCBI Taxonomy" id="252529"/>
    <lineage>
        <taxon>Eukaryota</taxon>
        <taxon>Viridiplantae</taxon>
        <taxon>Streptophyta</taxon>
        <taxon>Embryophyta</taxon>
        <taxon>Tracheophyta</taxon>
        <taxon>Spermatophyta</taxon>
        <taxon>Magnoliopsida</taxon>
        <taxon>eudicotyledons</taxon>
        <taxon>Gunneridae</taxon>
        <taxon>Pentapetalae</taxon>
        <taxon>rosids</taxon>
        <taxon>fabids</taxon>
        <taxon>Cucurbitales</taxon>
        <taxon>Cucurbitaceae</taxon>
        <taxon>Benincaseae</taxon>
        <taxon>Citrullus</taxon>
    </lineage>
</organism>
<evidence type="ECO:0000313" key="2">
    <source>
        <dbReference type="EMBL" id="CAK9309050.1"/>
    </source>
</evidence>
<sequence length="207" mass="24123">MDSETGNQCILKDQTEPSSSSYVELQPRSGAPMIFKDQSQLSTIPSSSEDRQERQIENLDEYFLSRDRERRTIRPSIRFLRADCISNHSTISNFEDPSSFEDALMSNEKNQWLATMKSEINSLHKKETWVRVWSEVRVETREQKDRGRFGSTNQSRKGIFLQPYLFLFSIFSLSLSRPKIPPTKETDRRGKNHPLISNSLTPEFERP</sequence>
<proteinExistence type="predicted"/>